<accession>A0A7J6VXW2</accession>
<sequence>MYRNNHSNERANSEKIYLVDQSSWLPWLNIIKAKARRGCKQDIWQYIDPSKSSQPELPESPVEPKPSDIKLDAMTILDLDPEQFAKFQYLEKRYDIKLKQNTEIIHSIQEIDSYIMGSIQFDNELWTRDVDSTWALLRALQKRLSPTIQSRKIQIIRAYNALKIYNKQQSVDRFLYEWERVYGLAVSVGLPDVMDERPLYDFALSLDKIDANYATNLELRIDENVRQRSSNVLVNTIQLEDVIEEFRHYYSRHQATRAEKEFPTSFATSHNDIRAERKPCLCGNSHPFKECYYLNPSLRPEEWIGKETTYQKINQALADPKRIKIKTLIQKTSNYDGGPKGLNNITNKGLYECKTSANAVKQEQETDELLNSYHGNKLNFAALAANQSLNTLKNSWILDGGSDVHICNNSKKWDFKIMRKAERGDSIRAGNSSVPIDAYGTVKVKVDTMSGKKHITLENVILSNGFLTNIVSMQLINNSEYVFMRSIES</sequence>
<dbReference type="InterPro" id="IPR054722">
    <property type="entry name" value="PolX-like_BBD"/>
</dbReference>
<dbReference type="Pfam" id="PF22936">
    <property type="entry name" value="Pol_BBD"/>
    <property type="match status" value="1"/>
</dbReference>
<protein>
    <submittedName>
        <fullName evidence="2">Ribonuclease h-like domain</fullName>
    </submittedName>
</protein>
<name>A0A7J6VXW2_THATH</name>
<dbReference type="Proteomes" id="UP000554482">
    <property type="component" value="Unassembled WGS sequence"/>
</dbReference>
<reference evidence="2 3" key="1">
    <citation type="submission" date="2020-06" db="EMBL/GenBank/DDBJ databases">
        <title>Transcriptomic and genomic resources for Thalictrum thalictroides and T. hernandezii: Facilitating candidate gene discovery in an emerging model plant lineage.</title>
        <authorList>
            <person name="Arias T."/>
            <person name="Riano-Pachon D.M."/>
            <person name="Di Stilio V.S."/>
        </authorList>
    </citation>
    <scope>NUCLEOTIDE SEQUENCE [LARGE SCALE GENOMIC DNA]</scope>
    <source>
        <strain evidence="3">cv. WT478/WT964</strain>
        <tissue evidence="2">Leaves</tissue>
    </source>
</reference>
<dbReference type="OrthoDB" id="3763355at2759"/>
<organism evidence="2 3">
    <name type="scientific">Thalictrum thalictroides</name>
    <name type="common">Rue-anemone</name>
    <name type="synonym">Anemone thalictroides</name>
    <dbReference type="NCBI Taxonomy" id="46969"/>
    <lineage>
        <taxon>Eukaryota</taxon>
        <taxon>Viridiplantae</taxon>
        <taxon>Streptophyta</taxon>
        <taxon>Embryophyta</taxon>
        <taxon>Tracheophyta</taxon>
        <taxon>Spermatophyta</taxon>
        <taxon>Magnoliopsida</taxon>
        <taxon>Ranunculales</taxon>
        <taxon>Ranunculaceae</taxon>
        <taxon>Thalictroideae</taxon>
        <taxon>Thalictrum</taxon>
    </lineage>
</organism>
<feature type="domain" description="Retrovirus-related Pol polyprotein from transposon TNT 1-94-like beta-barrel" evidence="1">
    <location>
        <begin position="396"/>
        <end position="480"/>
    </location>
</feature>
<dbReference type="AlphaFoldDB" id="A0A7J6VXW2"/>
<proteinExistence type="predicted"/>
<evidence type="ECO:0000259" key="1">
    <source>
        <dbReference type="Pfam" id="PF22936"/>
    </source>
</evidence>
<gene>
    <name evidence="2" type="ORF">FRX31_021251</name>
</gene>
<dbReference type="EMBL" id="JABWDY010025847">
    <property type="protein sequence ID" value="KAF5189162.1"/>
    <property type="molecule type" value="Genomic_DNA"/>
</dbReference>
<keyword evidence="3" id="KW-1185">Reference proteome</keyword>
<evidence type="ECO:0000313" key="3">
    <source>
        <dbReference type="Proteomes" id="UP000554482"/>
    </source>
</evidence>
<comment type="caution">
    <text evidence="2">The sequence shown here is derived from an EMBL/GenBank/DDBJ whole genome shotgun (WGS) entry which is preliminary data.</text>
</comment>
<evidence type="ECO:0000313" key="2">
    <source>
        <dbReference type="EMBL" id="KAF5189162.1"/>
    </source>
</evidence>